<protein>
    <submittedName>
        <fullName evidence="7">Uncharacterized protein</fullName>
    </submittedName>
</protein>
<feature type="region of interest" description="Disordered" evidence="5">
    <location>
        <begin position="408"/>
        <end position="513"/>
    </location>
</feature>
<dbReference type="GO" id="GO:0071944">
    <property type="term" value="C:cell periphery"/>
    <property type="evidence" value="ECO:0007669"/>
    <property type="project" value="UniProtKB-ARBA"/>
</dbReference>
<name>A0A4Q1BSI5_TREME</name>
<feature type="compositionally biased region" description="Polar residues" evidence="5">
    <location>
        <begin position="456"/>
        <end position="468"/>
    </location>
</feature>
<evidence type="ECO:0000313" key="7">
    <source>
        <dbReference type="EMBL" id="RXK40852.1"/>
    </source>
</evidence>
<keyword evidence="4 6" id="KW-0472">Membrane</keyword>
<feature type="compositionally biased region" description="Polar residues" evidence="5">
    <location>
        <begin position="474"/>
        <end position="486"/>
    </location>
</feature>
<comment type="subcellular location">
    <subcellularLocation>
        <location evidence="1">Membrane</location>
        <topology evidence="1">Single-pass membrane protein</topology>
    </subcellularLocation>
</comment>
<evidence type="ECO:0000256" key="5">
    <source>
        <dbReference type="SAM" id="MobiDB-lite"/>
    </source>
</evidence>
<evidence type="ECO:0000256" key="4">
    <source>
        <dbReference type="ARBA" id="ARBA00023136"/>
    </source>
</evidence>
<dbReference type="AlphaFoldDB" id="A0A4Q1BSI5"/>
<dbReference type="Proteomes" id="UP000289152">
    <property type="component" value="Unassembled WGS sequence"/>
</dbReference>
<feature type="region of interest" description="Disordered" evidence="5">
    <location>
        <begin position="89"/>
        <end position="226"/>
    </location>
</feature>
<dbReference type="GO" id="GO:0016020">
    <property type="term" value="C:membrane"/>
    <property type="evidence" value="ECO:0007669"/>
    <property type="project" value="UniProtKB-SubCell"/>
</dbReference>
<proteinExistence type="predicted"/>
<feature type="compositionally biased region" description="Basic and acidic residues" evidence="5">
    <location>
        <begin position="492"/>
        <end position="508"/>
    </location>
</feature>
<feature type="compositionally biased region" description="Low complexity" evidence="5">
    <location>
        <begin position="173"/>
        <end position="226"/>
    </location>
</feature>
<dbReference type="InParanoid" id="A0A4Q1BSI5"/>
<reference evidence="7 8" key="1">
    <citation type="submission" date="2016-06" db="EMBL/GenBank/DDBJ databases">
        <title>Evolution of pathogenesis and genome organization in the Tremellales.</title>
        <authorList>
            <person name="Cuomo C."/>
            <person name="Litvintseva A."/>
            <person name="Heitman J."/>
            <person name="Chen Y."/>
            <person name="Sun S."/>
            <person name="Springer D."/>
            <person name="Dromer F."/>
            <person name="Young S."/>
            <person name="Zeng Q."/>
            <person name="Chapman S."/>
            <person name="Gujja S."/>
            <person name="Saif S."/>
            <person name="Birren B."/>
        </authorList>
    </citation>
    <scope>NUCLEOTIDE SEQUENCE [LARGE SCALE GENOMIC DNA]</scope>
    <source>
        <strain evidence="7 8">ATCC 28783</strain>
    </source>
</reference>
<sequence length="585" mass="62801">MLVVEKDVIEHISLPPLKACEKAEITWSGSAPFSVWIIQSGVDNAPALESWPSTSDTSMEWTVDQPEGSDLTFVVQDNSGNLEYSEPQVVASGSCGQSSSPHSSKPSTPTSQTSQTSKTSKSTTPTSASPTPSVSSSNLTSSTDSSLTSSPSLLSDSPPSDSSPPANLPAQTSSSLSPTLSLPIFSSPSSAQTPTSLSSLSSSGTKTTSGSKKPSSSVSTSNTNAPVIGTIPGPSLDVPKLVAITLGVLAALSLIIFLSFLYLRRRRKFIGPTYLRHNPDGREHTESHPFSQRLLAWLVDSSRSEYTTSSLRPPHPLQSTWEKLEDGRDSWIPQTPPTAYTTILNRNRPVSLPVRGSGAVDKVRRTVSYFGVVKLPTSEDMIGGVPVLKPTWNEGQGQGIGLGYENEEGNGNEQGEVKGEGIKRGNGSQNGHTGKSVGETREGERNIFIPYPHPARQSTSTISHSFDSGMSDRTFGSTDLNSSNDLNLIPEGTRDQNIHETPNEDWKTSDSSSSGWLNALGLSNLNPSSPVPSSKILHTPRQSPFRKFSPRKMFSSFLRRNGRYGNERVYSVDAPQSVTTKYDEK</sequence>
<comment type="caution">
    <text evidence="7">The sequence shown here is derived from an EMBL/GenBank/DDBJ whole genome shotgun (WGS) entry which is preliminary data.</text>
</comment>
<organism evidence="7 8">
    <name type="scientific">Tremella mesenterica</name>
    <name type="common">Jelly fungus</name>
    <dbReference type="NCBI Taxonomy" id="5217"/>
    <lineage>
        <taxon>Eukaryota</taxon>
        <taxon>Fungi</taxon>
        <taxon>Dikarya</taxon>
        <taxon>Basidiomycota</taxon>
        <taxon>Agaricomycotina</taxon>
        <taxon>Tremellomycetes</taxon>
        <taxon>Tremellales</taxon>
        <taxon>Tremellaceae</taxon>
        <taxon>Tremella</taxon>
    </lineage>
</organism>
<evidence type="ECO:0000256" key="3">
    <source>
        <dbReference type="ARBA" id="ARBA00022989"/>
    </source>
</evidence>
<keyword evidence="2 6" id="KW-0812">Transmembrane</keyword>
<dbReference type="PANTHER" id="PTHR15549">
    <property type="entry name" value="PAIRED IMMUNOGLOBULIN-LIKE TYPE 2 RECEPTOR"/>
    <property type="match status" value="1"/>
</dbReference>
<accession>A0A4Q1BSI5</accession>
<evidence type="ECO:0000256" key="2">
    <source>
        <dbReference type="ARBA" id="ARBA00022692"/>
    </source>
</evidence>
<gene>
    <name evidence="7" type="ORF">M231_01911</name>
</gene>
<feature type="compositionally biased region" description="Low complexity" evidence="5">
    <location>
        <begin position="97"/>
        <end position="165"/>
    </location>
</feature>
<evidence type="ECO:0000313" key="8">
    <source>
        <dbReference type="Proteomes" id="UP000289152"/>
    </source>
</evidence>
<feature type="transmembrane region" description="Helical" evidence="6">
    <location>
        <begin position="241"/>
        <end position="263"/>
    </location>
</feature>
<keyword evidence="3 6" id="KW-1133">Transmembrane helix</keyword>
<evidence type="ECO:0000256" key="1">
    <source>
        <dbReference type="ARBA" id="ARBA00004167"/>
    </source>
</evidence>
<dbReference type="EMBL" id="SDIL01000014">
    <property type="protein sequence ID" value="RXK40852.1"/>
    <property type="molecule type" value="Genomic_DNA"/>
</dbReference>
<dbReference type="OrthoDB" id="3259746at2759"/>
<evidence type="ECO:0000256" key="6">
    <source>
        <dbReference type="SAM" id="Phobius"/>
    </source>
</evidence>
<dbReference type="InterPro" id="IPR051694">
    <property type="entry name" value="Immunoregulatory_rcpt-like"/>
</dbReference>
<keyword evidence="8" id="KW-1185">Reference proteome</keyword>